<sequence>MKESRTPRAAKSLFPRLGMIAGTSLMALVLPATALAQAEEKPDANPVQIDADGTVHVPAMSVPVSSFLTDEAKKYLTQHLHNMQDRESGTLPENGVPFVMKPYMVSAKAMFPLVREEVTIAGVAGISYTPTQGIKPENRNRILLNLHGGGFGGCYPGCAELESMPIASLGGYKVITIDYRQAPEHRFPAASEDVASVYRELLKTYKPADIGIYGCSAGGMLVGMAMAWFDKEGLPMPGAAGIFCAGMTLEKKFPGFGGDAHYMTAAVGEANPPVEPPPPLGKGPPPLQYLENVDVKDPLAAPANSPELLAKFPPTLFITGTRAFELSSAVYSHGQMVKAGAEADLHVWDGLFHGFLNNPAVPESQDAYKVIVDFFDKKLGK</sequence>
<dbReference type="InterPro" id="IPR013094">
    <property type="entry name" value="AB_hydrolase_3"/>
</dbReference>
<dbReference type="PANTHER" id="PTHR48081">
    <property type="entry name" value="AB HYDROLASE SUPERFAMILY PROTEIN C4A8.06C"/>
    <property type="match status" value="1"/>
</dbReference>
<dbReference type="Proteomes" id="UP001500518">
    <property type="component" value="Unassembled WGS sequence"/>
</dbReference>
<gene>
    <name evidence="5" type="ORF">GCM10023208_04130</name>
</gene>
<evidence type="ECO:0000313" key="6">
    <source>
        <dbReference type="Proteomes" id="UP001500518"/>
    </source>
</evidence>
<keyword evidence="3" id="KW-0732">Signal</keyword>
<comment type="caution">
    <text evidence="5">The sequence shown here is derived from an EMBL/GenBank/DDBJ whole genome shotgun (WGS) entry which is preliminary data.</text>
</comment>
<dbReference type="Gene3D" id="3.40.50.1820">
    <property type="entry name" value="alpha/beta hydrolase"/>
    <property type="match status" value="1"/>
</dbReference>
<dbReference type="Pfam" id="PF07859">
    <property type="entry name" value="Abhydrolase_3"/>
    <property type="match status" value="1"/>
</dbReference>
<evidence type="ECO:0000313" key="5">
    <source>
        <dbReference type="EMBL" id="GAA5047605.1"/>
    </source>
</evidence>
<dbReference type="RefSeq" id="WP_346031485.1">
    <property type="nucleotide sequence ID" value="NZ_BAABHV010000002.1"/>
</dbReference>
<feature type="domain" description="Alpha/beta hydrolase fold-3" evidence="4">
    <location>
        <begin position="143"/>
        <end position="356"/>
    </location>
</feature>
<evidence type="ECO:0000256" key="2">
    <source>
        <dbReference type="ARBA" id="ARBA00022801"/>
    </source>
</evidence>
<keyword evidence="6" id="KW-1185">Reference proteome</keyword>
<protein>
    <submittedName>
        <fullName evidence="5">Alpha/beta hydrolase</fullName>
    </submittedName>
</protein>
<keyword evidence="2 5" id="KW-0378">Hydrolase</keyword>
<reference evidence="6" key="1">
    <citation type="journal article" date="2019" name="Int. J. Syst. Evol. Microbiol.">
        <title>The Global Catalogue of Microorganisms (GCM) 10K type strain sequencing project: providing services to taxonomists for standard genome sequencing and annotation.</title>
        <authorList>
            <consortium name="The Broad Institute Genomics Platform"/>
            <consortium name="The Broad Institute Genome Sequencing Center for Infectious Disease"/>
            <person name="Wu L."/>
            <person name="Ma J."/>
        </authorList>
    </citation>
    <scope>NUCLEOTIDE SEQUENCE [LARGE SCALE GENOMIC DNA]</scope>
    <source>
        <strain evidence="6">JCM 18014</strain>
    </source>
</reference>
<dbReference type="GO" id="GO:0016787">
    <property type="term" value="F:hydrolase activity"/>
    <property type="evidence" value="ECO:0007669"/>
    <property type="project" value="UniProtKB-KW"/>
</dbReference>
<dbReference type="InterPro" id="IPR029058">
    <property type="entry name" value="AB_hydrolase_fold"/>
</dbReference>
<accession>A0ABP9JYM3</accession>
<proteinExistence type="inferred from homology"/>
<evidence type="ECO:0000259" key="4">
    <source>
        <dbReference type="Pfam" id="PF07859"/>
    </source>
</evidence>
<dbReference type="SUPFAM" id="SSF53474">
    <property type="entry name" value="alpha/beta-Hydrolases"/>
    <property type="match status" value="1"/>
</dbReference>
<evidence type="ECO:0000256" key="3">
    <source>
        <dbReference type="SAM" id="SignalP"/>
    </source>
</evidence>
<feature type="signal peptide" evidence="3">
    <location>
        <begin position="1"/>
        <end position="38"/>
    </location>
</feature>
<organism evidence="5 6">
    <name type="scientific">Erythrobacter westpacificensis</name>
    <dbReference type="NCBI Taxonomy" id="1055231"/>
    <lineage>
        <taxon>Bacteria</taxon>
        <taxon>Pseudomonadati</taxon>
        <taxon>Pseudomonadota</taxon>
        <taxon>Alphaproteobacteria</taxon>
        <taxon>Sphingomonadales</taxon>
        <taxon>Erythrobacteraceae</taxon>
        <taxon>Erythrobacter/Porphyrobacter group</taxon>
        <taxon>Erythrobacter</taxon>
    </lineage>
</organism>
<name>A0ABP9JYM3_9SPHN</name>
<dbReference type="EMBL" id="BAABHV010000002">
    <property type="protein sequence ID" value="GAA5047605.1"/>
    <property type="molecule type" value="Genomic_DNA"/>
</dbReference>
<comment type="similarity">
    <text evidence="1">Belongs to the 'GDXG' lipolytic enzyme family.</text>
</comment>
<evidence type="ECO:0000256" key="1">
    <source>
        <dbReference type="ARBA" id="ARBA00010515"/>
    </source>
</evidence>
<dbReference type="InterPro" id="IPR050300">
    <property type="entry name" value="GDXG_lipolytic_enzyme"/>
</dbReference>
<feature type="chain" id="PRO_5045865045" evidence="3">
    <location>
        <begin position="39"/>
        <end position="381"/>
    </location>
</feature>
<dbReference type="PANTHER" id="PTHR48081:SF30">
    <property type="entry name" value="ACETYL-HYDROLASE LIPR-RELATED"/>
    <property type="match status" value="1"/>
</dbReference>